<comment type="caution">
    <text evidence="2">The sequence shown here is derived from an EMBL/GenBank/DDBJ whole genome shotgun (WGS) entry which is preliminary data.</text>
</comment>
<feature type="region of interest" description="Disordered" evidence="1">
    <location>
        <begin position="618"/>
        <end position="646"/>
    </location>
</feature>
<feature type="compositionally biased region" description="Polar residues" evidence="1">
    <location>
        <begin position="45"/>
        <end position="55"/>
    </location>
</feature>
<feature type="compositionally biased region" description="Low complexity" evidence="1">
    <location>
        <begin position="82"/>
        <end position="93"/>
    </location>
</feature>
<feature type="region of interest" description="Disordered" evidence="1">
    <location>
        <begin position="178"/>
        <end position="226"/>
    </location>
</feature>
<proteinExistence type="predicted"/>
<feature type="compositionally biased region" description="Polar residues" evidence="1">
    <location>
        <begin position="1373"/>
        <end position="1384"/>
    </location>
</feature>
<accession>A0A0N0P8R9</accession>
<feature type="region of interest" description="Disordered" evidence="1">
    <location>
        <begin position="1199"/>
        <end position="1445"/>
    </location>
</feature>
<feature type="compositionally biased region" description="Polar residues" evidence="1">
    <location>
        <begin position="1"/>
        <end position="10"/>
    </location>
</feature>
<evidence type="ECO:0000313" key="3">
    <source>
        <dbReference type="Proteomes" id="UP000038009"/>
    </source>
</evidence>
<evidence type="ECO:0000313" key="2">
    <source>
        <dbReference type="EMBL" id="KPI90276.1"/>
    </source>
</evidence>
<feature type="compositionally biased region" description="Basic residues" evidence="1">
    <location>
        <begin position="1433"/>
        <end position="1445"/>
    </location>
</feature>
<feature type="region of interest" description="Disordered" evidence="1">
    <location>
        <begin position="1"/>
        <end position="105"/>
    </location>
</feature>
<feature type="compositionally biased region" description="Polar residues" evidence="1">
    <location>
        <begin position="1394"/>
        <end position="1407"/>
    </location>
</feature>
<dbReference type="OMA" id="ENCCIVW"/>
<feature type="compositionally biased region" description="Low complexity" evidence="1">
    <location>
        <begin position="1322"/>
        <end position="1334"/>
    </location>
</feature>
<keyword evidence="3" id="KW-1185">Reference proteome</keyword>
<feature type="compositionally biased region" description="Polar residues" evidence="1">
    <location>
        <begin position="62"/>
        <end position="81"/>
    </location>
</feature>
<feature type="compositionally biased region" description="Low complexity" evidence="1">
    <location>
        <begin position="1203"/>
        <end position="1225"/>
    </location>
</feature>
<feature type="compositionally biased region" description="Polar residues" evidence="1">
    <location>
        <begin position="1226"/>
        <end position="1238"/>
    </location>
</feature>
<organism evidence="2 3">
    <name type="scientific">Leptomonas seymouri</name>
    <dbReference type="NCBI Taxonomy" id="5684"/>
    <lineage>
        <taxon>Eukaryota</taxon>
        <taxon>Discoba</taxon>
        <taxon>Euglenozoa</taxon>
        <taxon>Kinetoplastea</taxon>
        <taxon>Metakinetoplastina</taxon>
        <taxon>Trypanosomatida</taxon>
        <taxon>Trypanosomatidae</taxon>
        <taxon>Leishmaniinae</taxon>
        <taxon>Leptomonas</taxon>
    </lineage>
</organism>
<dbReference type="Proteomes" id="UP000038009">
    <property type="component" value="Unassembled WGS sequence"/>
</dbReference>
<dbReference type="EMBL" id="LJSK01000008">
    <property type="protein sequence ID" value="KPI90276.1"/>
    <property type="molecule type" value="Genomic_DNA"/>
</dbReference>
<dbReference type="OrthoDB" id="272537at2759"/>
<feature type="region of interest" description="Disordered" evidence="1">
    <location>
        <begin position="715"/>
        <end position="735"/>
    </location>
</feature>
<name>A0A0N0P8R9_LEPSE</name>
<gene>
    <name evidence="2" type="ORF">ABL78_0658</name>
</gene>
<dbReference type="VEuPathDB" id="TriTrypDB:Lsey_0008_0630"/>
<feature type="compositionally biased region" description="Polar residues" evidence="1">
    <location>
        <begin position="1244"/>
        <end position="1255"/>
    </location>
</feature>
<protein>
    <submittedName>
        <fullName evidence="2">Uncharacterized protein</fullName>
    </submittedName>
</protein>
<reference evidence="2 3" key="1">
    <citation type="journal article" date="2015" name="PLoS Pathog.">
        <title>Leptomonas seymouri: Adaptations to the Dixenous Life Cycle Analyzed by Genome Sequencing, Transcriptome Profiling and Co-infection with Leishmania donovani.</title>
        <authorList>
            <person name="Kraeva N."/>
            <person name="Butenko A."/>
            <person name="Hlavacova J."/>
            <person name="Kostygov A."/>
            <person name="Myskova J."/>
            <person name="Grybchuk D."/>
            <person name="Lestinova T."/>
            <person name="Votypka J."/>
            <person name="Volf P."/>
            <person name="Opperdoes F."/>
            <person name="Flegontov P."/>
            <person name="Lukes J."/>
            <person name="Yurchenko V."/>
        </authorList>
    </citation>
    <scope>NUCLEOTIDE SEQUENCE [LARGE SCALE GENOMIC DNA]</scope>
    <source>
        <strain evidence="2 3">ATCC 30220</strain>
    </source>
</reference>
<feature type="compositionally biased region" description="Low complexity" evidence="1">
    <location>
        <begin position="1292"/>
        <end position="1308"/>
    </location>
</feature>
<feature type="region of interest" description="Disordered" evidence="1">
    <location>
        <begin position="500"/>
        <end position="535"/>
    </location>
</feature>
<feature type="compositionally biased region" description="Low complexity" evidence="1">
    <location>
        <begin position="624"/>
        <end position="646"/>
    </location>
</feature>
<sequence length="1445" mass="151935">MISAEASNGSKGTGNGARPDNAATASGSKRRSPSVRGDNGAKTAARNSTTGSSAEASGETLHVSSGQAMSNGNGKGSSTEVRSGGRSAQSASSPTENGMTGKASAMPYPAPSVGLPSPMTFATSLLNLEVKVLTQALGAENQWVEQGDGRVSFCDFTIRVSAPKPNKQNGLKEQRVLGNASASSPGAIDTECSASPAASQDAAKNTPAPDEKSSAMSNTVSDVDENEEDEMIILEDTISNDTPFVGENCCIVWNSFEKQLSLCLMYASEEGYSASWSALVALQDKSYPPFRYDLLERCRPASERSVLVMTDSGSSDTTISSPVEKADESVLPYAYFIHERHNPPLSFIEQHALSLSIMEHHHASNLALYENKETVVAMLSIANADLLDHLISDQTFPLLLSGLKCSADSAEWVVPAQLRELHIPADVTASIAKDRRITFLQESVLPTCCVGETLIELMTKYSTLSRRIRNDIVCGLLTCDALFTEASEALRIAPPVMTNTTTPGSMMRNRISSMDSSANTSSASLSSEASPMPVPATNDVVQAQKAEQQVLAHLRFFRELVTLSISELGRDMVGPIVDKVYQCGLLYSLSLVAERFAMPANMAAVFAKRLTDNNGGGLSGNRKAGAAAMGSAGGNSNASSTSSATPNGANYYSPAVEQELAALLDATLVRINERQEEQLMNDHVRIPILGNPLKYNGLVTFMVRQLTVIGAATGSSVSSGANRTTPSGNMLPQPKRIMRDNMSTSNPFVIFHVLGLHDDEGSAASERVLDAESTYERNQFQNFIITKYLAHAIRGIMPPVPLPPSLGGVAARNTPIVRFDNAAAAQNGSVRGTHYDGIEASTSTIIGVPNTGVGVGTGSVCPSGGGSSSGDANGGASSAHGHCSQFSTSVPPLPQGITPALIRVLEYLVILTSRANRELLLKTVFHTKSHILHFIEGACDVLCNTSGMGGRCQIGLDVLCGCVRFLKVVIRQMSLPASEQDDNPLPSYGSLPEPLSVAQTTTICRQLTVERDTFGYLLKAYNKLGGVRRNTVFHSSLLALLDIISRSPAKESEDMSTNNLRDVRAYLFYRHLTRLPEVFARRFREQLLDEVSLRLGREAQHSPNDSVSVLSSTIGSELLRSANKLRFVDEVEAVAGGVDGTVVPGTVMNPAIVANMANAEEKQRKRNARSTLGQWTATATHVMPSSSHVRAVAALSLPEENSSRLATTTPPATSSSGTRASSPLTISITRPGNTNAGSPRSLFSDASKSNSSTVGASPPPLSIGVANGATTPHPMDATNGSGNGSRHTAEDGATLAPASTAAAGTPAGNKNNSRGNTGTEGGATTANGTANGAALLKPTAPKNEKPPGRPRNFASVLETSTKNAESGGGKSRSMPNMTVGTLSPPSSPEETWLAKTSSIATPTSLENANGCGDGRAANSGSPSLPPDNIILPKIKKRASASGKRS</sequence>
<feature type="compositionally biased region" description="Low complexity" evidence="1">
    <location>
        <begin position="512"/>
        <end position="530"/>
    </location>
</feature>
<evidence type="ECO:0000256" key="1">
    <source>
        <dbReference type="SAM" id="MobiDB-lite"/>
    </source>
</evidence>